<evidence type="ECO:0000256" key="2">
    <source>
        <dbReference type="ARBA" id="ARBA00022737"/>
    </source>
</evidence>
<name>A0A267FSK4_9PLAT</name>
<dbReference type="AlphaFoldDB" id="A0A267FSK4"/>
<dbReference type="InterPro" id="IPR058770">
    <property type="entry name" value="PWI_ABCF3"/>
</dbReference>
<evidence type="ECO:0000256" key="4">
    <source>
        <dbReference type="ARBA" id="ARBA00022840"/>
    </source>
</evidence>
<dbReference type="GO" id="GO:0005524">
    <property type="term" value="F:ATP binding"/>
    <property type="evidence" value="ECO:0007669"/>
    <property type="project" value="UniProtKB-KW"/>
</dbReference>
<accession>A0A267FSK4</accession>
<dbReference type="InterPro" id="IPR003593">
    <property type="entry name" value="AAA+_ATPase"/>
</dbReference>
<feature type="domain" description="ABC transporter" evidence="6">
    <location>
        <begin position="214"/>
        <end position="456"/>
    </location>
</feature>
<dbReference type="PANTHER" id="PTHR19211">
    <property type="entry name" value="ATP-BINDING TRANSPORT PROTEIN-RELATED"/>
    <property type="match status" value="1"/>
</dbReference>
<dbReference type="InterPro" id="IPR017871">
    <property type="entry name" value="ABC_transporter-like_CS"/>
</dbReference>
<gene>
    <name evidence="7" type="ORF">BOX15_Mlig033393g3</name>
</gene>
<reference evidence="7 8" key="1">
    <citation type="submission" date="2017-06" db="EMBL/GenBank/DDBJ databases">
        <title>A platform for efficient transgenesis in Macrostomum lignano, a flatworm model organism for stem cell research.</title>
        <authorList>
            <person name="Berezikov E."/>
        </authorList>
    </citation>
    <scope>NUCLEOTIDE SEQUENCE [LARGE SCALE GENOMIC DNA]</scope>
    <source>
        <strain evidence="7">DV1</strain>
        <tissue evidence="7">Whole organism</tissue>
    </source>
</reference>
<comment type="similarity">
    <text evidence="1">Belongs to the ABC transporter superfamily. ABCF family. EF3 subfamily.</text>
</comment>
<keyword evidence="5" id="KW-0007">Acetylation</keyword>
<sequence>LASRMEDSDAPILQFLQSRVANLDEDFSQYLHSLLADGVDDFVSGADIEAAIGDFLHEADANQTPESVRDICEAIYTRFCSGAASADSAADAAADSGASAGSATANGDAAGPERLRAPVQLGELHSAVADSGGGLGGGGSNGGGIWMQRKSENKLINVEASLASDPKAAKRLMKANNASSNSLTSQDECGASVSQQLNRKDAALDGESGRVRDIRVEGLDIAFGSRQLLEGANLTLASGRRYGFVGRNGLGKTTLLKLLSTRQISVPSHIRVLHVEQEVAGDDTPAVESVLQADEQRARLLAEEARCRAEPDAPGAADRLAALFAELAAIEADKAPSRVASILHGLGFTPAMQTAPTKQFSGGWRMRLALARALFAKPDLLLLDEPSNMLDMKAIIWLENYLQRWPNTLLVVSHDTAFLNAVSTDILFISNRRLEYYKGDYDTFVRSREEKLLNQQREYDAQMAEREHIQKFIDRFRYNANRASQVQSRIKMLEAMPKLEAPVHDSEVTMKFPPVEDKLSPPILQLDEVVFGYPGSDRTVLKGVCACAGSDSRICVVGENGQGKSTLLKIILGDLSPSKGVRHAHRSLRIGYFSQHFVDQLDLNSTPLEFMARTFPGQPQEAYRQQLGQFGAGGDLALRQIRLLSGGQKCRIAFALIAAGRPNFLVLDEPTNHLDVQTIKALGDALNSFNGGVVLVSHDERLIKMICTELWLVSDGLVRTIEGGIDAYRRLVEKELELA</sequence>
<keyword evidence="3" id="KW-0547">Nucleotide-binding</keyword>
<dbReference type="OrthoDB" id="2110130at2759"/>
<feature type="domain" description="ABC transporter" evidence="6">
    <location>
        <begin position="524"/>
        <end position="738"/>
    </location>
</feature>
<dbReference type="GO" id="GO:0016887">
    <property type="term" value="F:ATP hydrolysis activity"/>
    <property type="evidence" value="ECO:0007669"/>
    <property type="project" value="InterPro"/>
</dbReference>
<keyword evidence="4" id="KW-0067">ATP-binding</keyword>
<dbReference type="EMBL" id="NIVC01000855">
    <property type="protein sequence ID" value="PAA75932.1"/>
    <property type="molecule type" value="Genomic_DNA"/>
</dbReference>
<dbReference type="Gene3D" id="3.40.50.300">
    <property type="entry name" value="P-loop containing nucleotide triphosphate hydrolases"/>
    <property type="match status" value="2"/>
</dbReference>
<keyword evidence="8" id="KW-1185">Reference proteome</keyword>
<dbReference type="InterPro" id="IPR003439">
    <property type="entry name" value="ABC_transporter-like_ATP-bd"/>
</dbReference>
<feature type="non-terminal residue" evidence="7">
    <location>
        <position position="1"/>
    </location>
</feature>
<evidence type="ECO:0000313" key="7">
    <source>
        <dbReference type="EMBL" id="PAA75932.1"/>
    </source>
</evidence>
<dbReference type="PROSITE" id="PS00211">
    <property type="entry name" value="ABC_TRANSPORTER_1"/>
    <property type="match status" value="1"/>
</dbReference>
<dbReference type="Pfam" id="PF12848">
    <property type="entry name" value="ABC_tran_Xtn"/>
    <property type="match status" value="1"/>
</dbReference>
<dbReference type="Pfam" id="PF26051">
    <property type="entry name" value="PWI_ABCF3"/>
    <property type="match status" value="1"/>
</dbReference>
<dbReference type="CDD" id="cd03221">
    <property type="entry name" value="ABCF_EF-3"/>
    <property type="match status" value="2"/>
</dbReference>
<dbReference type="STRING" id="282301.A0A267FSK4"/>
<dbReference type="Pfam" id="PF00005">
    <property type="entry name" value="ABC_tran"/>
    <property type="match status" value="2"/>
</dbReference>
<dbReference type="InterPro" id="IPR027417">
    <property type="entry name" value="P-loop_NTPase"/>
</dbReference>
<keyword evidence="2" id="KW-0677">Repeat</keyword>
<dbReference type="SMART" id="SM00382">
    <property type="entry name" value="AAA"/>
    <property type="match status" value="2"/>
</dbReference>
<organism evidence="7 8">
    <name type="scientific">Macrostomum lignano</name>
    <dbReference type="NCBI Taxonomy" id="282301"/>
    <lineage>
        <taxon>Eukaryota</taxon>
        <taxon>Metazoa</taxon>
        <taxon>Spiralia</taxon>
        <taxon>Lophotrochozoa</taxon>
        <taxon>Platyhelminthes</taxon>
        <taxon>Rhabditophora</taxon>
        <taxon>Macrostomorpha</taxon>
        <taxon>Macrostomida</taxon>
        <taxon>Macrostomidae</taxon>
        <taxon>Macrostomum</taxon>
    </lineage>
</organism>
<dbReference type="InterPro" id="IPR050611">
    <property type="entry name" value="ABCF"/>
</dbReference>
<evidence type="ECO:0000313" key="8">
    <source>
        <dbReference type="Proteomes" id="UP000215902"/>
    </source>
</evidence>
<evidence type="ECO:0000256" key="5">
    <source>
        <dbReference type="ARBA" id="ARBA00022990"/>
    </source>
</evidence>
<dbReference type="FunFam" id="3.40.50.300:FF:000104">
    <property type="entry name" value="ATP-binding cassette sub-family F member 3"/>
    <property type="match status" value="1"/>
</dbReference>
<evidence type="ECO:0000256" key="3">
    <source>
        <dbReference type="ARBA" id="ARBA00022741"/>
    </source>
</evidence>
<protein>
    <recommendedName>
        <fullName evidence="6">ABC transporter domain-containing protein</fullName>
    </recommendedName>
</protein>
<comment type="caution">
    <text evidence="7">The sequence shown here is derived from an EMBL/GenBank/DDBJ whole genome shotgun (WGS) entry which is preliminary data.</text>
</comment>
<proteinExistence type="inferred from homology"/>
<dbReference type="FunFam" id="3.40.50.300:FF:000011">
    <property type="entry name" value="Putative ABC transporter ATP-binding component"/>
    <property type="match status" value="1"/>
</dbReference>
<dbReference type="Proteomes" id="UP000215902">
    <property type="component" value="Unassembled WGS sequence"/>
</dbReference>
<dbReference type="InterPro" id="IPR032781">
    <property type="entry name" value="ABC_tran_Xtn"/>
</dbReference>
<dbReference type="SUPFAM" id="SSF52540">
    <property type="entry name" value="P-loop containing nucleoside triphosphate hydrolases"/>
    <property type="match status" value="2"/>
</dbReference>
<dbReference type="PROSITE" id="PS50893">
    <property type="entry name" value="ABC_TRANSPORTER_2"/>
    <property type="match status" value="2"/>
</dbReference>
<evidence type="ECO:0000259" key="6">
    <source>
        <dbReference type="PROSITE" id="PS50893"/>
    </source>
</evidence>
<evidence type="ECO:0000256" key="1">
    <source>
        <dbReference type="ARBA" id="ARBA00011054"/>
    </source>
</evidence>
<dbReference type="PANTHER" id="PTHR19211:SF117">
    <property type="entry name" value="ATP-BINDING CASSETTE SUB-FAMILY F MEMBER 3"/>
    <property type="match status" value="1"/>
</dbReference>